<keyword evidence="2" id="KW-0677">Repeat</keyword>
<name>A0A392NK83_9FABA</name>
<dbReference type="InterPro" id="IPR032675">
    <property type="entry name" value="LRR_dom_sf"/>
</dbReference>
<dbReference type="InterPro" id="IPR044974">
    <property type="entry name" value="Disease_R_plants"/>
</dbReference>
<dbReference type="EMBL" id="LXQA010042805">
    <property type="protein sequence ID" value="MCI00308.1"/>
    <property type="molecule type" value="Genomic_DNA"/>
</dbReference>
<organism evidence="4 5">
    <name type="scientific">Trifolium medium</name>
    <dbReference type="NCBI Taxonomy" id="97028"/>
    <lineage>
        <taxon>Eukaryota</taxon>
        <taxon>Viridiplantae</taxon>
        <taxon>Streptophyta</taxon>
        <taxon>Embryophyta</taxon>
        <taxon>Tracheophyta</taxon>
        <taxon>Spermatophyta</taxon>
        <taxon>Magnoliopsida</taxon>
        <taxon>eudicotyledons</taxon>
        <taxon>Gunneridae</taxon>
        <taxon>Pentapetalae</taxon>
        <taxon>rosids</taxon>
        <taxon>fabids</taxon>
        <taxon>Fabales</taxon>
        <taxon>Fabaceae</taxon>
        <taxon>Papilionoideae</taxon>
        <taxon>50 kb inversion clade</taxon>
        <taxon>NPAAA clade</taxon>
        <taxon>Hologalegina</taxon>
        <taxon>IRL clade</taxon>
        <taxon>Trifolieae</taxon>
        <taxon>Trifolium</taxon>
    </lineage>
</organism>
<proteinExistence type="predicted"/>
<protein>
    <submittedName>
        <fullName evidence="4">TMV resistance protein N-like</fullName>
    </submittedName>
</protein>
<sequence length="242" mass="27798">MPHAKIQNVLRLSYDRLDREEKNIFLYIACLLKGYEVQQIIALLDACGFSTIIGLKVLKDKALIIEAKGAGKSMVLMHDLIQEMGWEIVREECIEDPGKRSRLWDPNDVHQVLTNNTGTKAVKSITLNVSKFDELQLSPQVFGRMQQLKFLKFTQHYGDEKILYLPQGLESLPNDLLLFQWVSYPLKSLPQSFCAENLVELKLTSSRVEKLWDGVQNIQHLKKIDLSYSKYLLELPDFSKAS</sequence>
<evidence type="ECO:0000313" key="4">
    <source>
        <dbReference type="EMBL" id="MCI00308.1"/>
    </source>
</evidence>
<dbReference type="Pfam" id="PF23282">
    <property type="entry name" value="WHD_ROQ1"/>
    <property type="match status" value="1"/>
</dbReference>
<dbReference type="SUPFAM" id="SSF46785">
    <property type="entry name" value="Winged helix' DNA-binding domain"/>
    <property type="match status" value="1"/>
</dbReference>
<feature type="domain" description="Disease resistance protein Roq1-like winged-helix" evidence="3">
    <location>
        <begin position="20"/>
        <end position="92"/>
    </location>
</feature>
<feature type="non-terminal residue" evidence="4">
    <location>
        <position position="242"/>
    </location>
</feature>
<evidence type="ECO:0000256" key="2">
    <source>
        <dbReference type="ARBA" id="ARBA00022737"/>
    </source>
</evidence>
<dbReference type="Pfam" id="PF07725">
    <property type="entry name" value="LRR_3"/>
    <property type="match status" value="1"/>
</dbReference>
<evidence type="ECO:0000313" key="5">
    <source>
        <dbReference type="Proteomes" id="UP000265520"/>
    </source>
</evidence>
<reference evidence="4 5" key="1">
    <citation type="journal article" date="2018" name="Front. Plant Sci.">
        <title>Red Clover (Trifolium pratense) and Zigzag Clover (T. medium) - A Picture of Genomic Similarities and Differences.</title>
        <authorList>
            <person name="Dluhosova J."/>
            <person name="Istvanek J."/>
            <person name="Nedelnik J."/>
            <person name="Repkova J."/>
        </authorList>
    </citation>
    <scope>NUCLEOTIDE SEQUENCE [LARGE SCALE GENOMIC DNA]</scope>
    <source>
        <strain evidence="5">cv. 10/8</strain>
        <tissue evidence="4">Leaf</tissue>
    </source>
</reference>
<dbReference type="Proteomes" id="UP000265520">
    <property type="component" value="Unassembled WGS sequence"/>
</dbReference>
<dbReference type="InterPro" id="IPR036390">
    <property type="entry name" value="WH_DNA-bd_sf"/>
</dbReference>
<accession>A0A392NK83</accession>
<dbReference type="GO" id="GO:0006952">
    <property type="term" value="P:defense response"/>
    <property type="evidence" value="ECO:0007669"/>
    <property type="project" value="InterPro"/>
</dbReference>
<evidence type="ECO:0000259" key="3">
    <source>
        <dbReference type="Pfam" id="PF23282"/>
    </source>
</evidence>
<dbReference type="Gene3D" id="3.80.10.10">
    <property type="entry name" value="Ribonuclease Inhibitor"/>
    <property type="match status" value="1"/>
</dbReference>
<comment type="caution">
    <text evidence="4">The sequence shown here is derived from an EMBL/GenBank/DDBJ whole genome shotgun (WGS) entry which is preliminary data.</text>
</comment>
<dbReference type="PANTHER" id="PTHR11017:SF479">
    <property type="entry name" value="DISEASE RESISTANCE PROTEIN (TIR-NBS-LRR CLASS) FAMILY"/>
    <property type="match status" value="1"/>
</dbReference>
<dbReference type="InterPro" id="IPR058192">
    <property type="entry name" value="WHD_ROQ1-like"/>
</dbReference>
<dbReference type="PANTHER" id="PTHR11017">
    <property type="entry name" value="LEUCINE-RICH REPEAT-CONTAINING PROTEIN"/>
    <property type="match status" value="1"/>
</dbReference>
<dbReference type="InterPro" id="IPR011713">
    <property type="entry name" value="Leu-rich_rpt_3"/>
</dbReference>
<keyword evidence="1" id="KW-0433">Leucine-rich repeat</keyword>
<keyword evidence="5" id="KW-1185">Reference proteome</keyword>
<dbReference type="SUPFAM" id="SSF52058">
    <property type="entry name" value="L domain-like"/>
    <property type="match status" value="1"/>
</dbReference>
<dbReference type="AlphaFoldDB" id="A0A392NK83"/>
<evidence type="ECO:0000256" key="1">
    <source>
        <dbReference type="ARBA" id="ARBA00022614"/>
    </source>
</evidence>